<sequence>MKKIFFILTVICSGALLFTSCEDKDKDPWVIHEDSANDGIFLTVAKETIVIDFTDPASAFSFTVNSPSNNVASYDLEVTRTSGGVVSDTVLLSSASSFPAEFNILSSDLATAFGLSSSDLVAGDRFDFIGTAIGTNGQVAAFENLNGDASGPGQFNAFSFNTYLSCPFNQADAIGTYSTTVDEFGLAVDTFEVTAGPDANSVIISDLIEPGFSMIMEVNPNTGIGSISRTPMAASYYGYSGGNINTTGTPSFFFSCSGTIAAVLQYTVDLGSFGSYGFEAQKQ</sequence>
<dbReference type="Proteomes" id="UP000443153">
    <property type="component" value="Unassembled WGS sequence"/>
</dbReference>
<evidence type="ECO:0000313" key="2">
    <source>
        <dbReference type="Proteomes" id="UP000443153"/>
    </source>
</evidence>
<comment type="caution">
    <text evidence="1">The sequence shown here is derived from an EMBL/GenBank/DDBJ whole genome shotgun (WGS) entry which is preliminary data.</text>
</comment>
<proteinExistence type="predicted"/>
<name>A0A6I2MHG8_9FLAO</name>
<protein>
    <submittedName>
        <fullName evidence="1">Uncharacterized protein</fullName>
    </submittedName>
</protein>
<gene>
    <name evidence="1" type="ORF">GJ691_03625</name>
</gene>
<reference evidence="1 2" key="1">
    <citation type="submission" date="2019-11" db="EMBL/GenBank/DDBJ databases">
        <title>Maribacter lutea sp. nov., a marine bacterium isolated from intertidal sand.</title>
        <authorList>
            <person name="Liu A."/>
        </authorList>
    </citation>
    <scope>NUCLEOTIDE SEQUENCE [LARGE SCALE GENOMIC DNA]</scope>
    <source>
        <strain evidence="1 2">RZ05</strain>
    </source>
</reference>
<dbReference type="AlphaFoldDB" id="A0A6I2MHG8"/>
<keyword evidence="2" id="KW-1185">Reference proteome</keyword>
<accession>A0A6I2MHG8</accession>
<organism evidence="1 2">
    <name type="scientific">Maribacter luteus</name>
    <dbReference type="NCBI Taxonomy" id="2594478"/>
    <lineage>
        <taxon>Bacteria</taxon>
        <taxon>Pseudomonadati</taxon>
        <taxon>Bacteroidota</taxon>
        <taxon>Flavobacteriia</taxon>
        <taxon>Flavobacteriales</taxon>
        <taxon>Flavobacteriaceae</taxon>
        <taxon>Maribacter</taxon>
    </lineage>
</organism>
<dbReference type="PROSITE" id="PS51257">
    <property type="entry name" value="PROKAR_LIPOPROTEIN"/>
    <property type="match status" value="1"/>
</dbReference>
<dbReference type="OrthoDB" id="1433426at2"/>
<evidence type="ECO:0000313" key="1">
    <source>
        <dbReference type="EMBL" id="MRX63253.1"/>
    </source>
</evidence>
<dbReference type="RefSeq" id="WP_154363876.1">
    <property type="nucleotide sequence ID" value="NZ_CANMYZ010000002.1"/>
</dbReference>
<dbReference type="EMBL" id="WKJH01000002">
    <property type="protein sequence ID" value="MRX63253.1"/>
    <property type="molecule type" value="Genomic_DNA"/>
</dbReference>